<dbReference type="Pfam" id="PF00415">
    <property type="entry name" value="RCC1"/>
    <property type="match status" value="2"/>
</dbReference>
<dbReference type="InterPro" id="IPR051553">
    <property type="entry name" value="Ran_GTPase-activating"/>
</dbReference>
<dbReference type="InterPro" id="IPR000408">
    <property type="entry name" value="Reg_chr_condens"/>
</dbReference>
<comment type="caution">
    <text evidence="1">The sequence shown here is derived from an EMBL/GenBank/DDBJ whole genome shotgun (WGS) entry which is preliminary data.</text>
</comment>
<sequence length="102" mass="10179">MPQPVSLIEAGGGHSCAVADGAVWCWGWNIHGQLGDGTTTDSAVPVAVQGLTGEVVALTLGDLFSCALMADGTANCWGSNDRGQLGVGTTAPSSVPMPVLTP</sequence>
<evidence type="ECO:0000313" key="2">
    <source>
        <dbReference type="Proteomes" id="UP001208938"/>
    </source>
</evidence>
<dbReference type="PANTHER" id="PTHR45982:SF1">
    <property type="entry name" value="REGULATOR OF CHROMOSOME CONDENSATION"/>
    <property type="match status" value="1"/>
</dbReference>
<dbReference type="Gene3D" id="2.130.10.30">
    <property type="entry name" value="Regulator of chromosome condensation 1/beta-lactamase-inhibitor protein II"/>
    <property type="match status" value="1"/>
</dbReference>
<organism evidence="1 2">
    <name type="scientific">Pararhodobacter zhoushanensis</name>
    <dbReference type="NCBI Taxonomy" id="2479545"/>
    <lineage>
        <taxon>Bacteria</taxon>
        <taxon>Pseudomonadati</taxon>
        <taxon>Pseudomonadota</taxon>
        <taxon>Alphaproteobacteria</taxon>
        <taxon>Rhodobacterales</taxon>
        <taxon>Paracoccaceae</taxon>
        <taxon>Pararhodobacter</taxon>
    </lineage>
</organism>
<proteinExistence type="predicted"/>
<reference evidence="1 2" key="1">
    <citation type="submission" date="2022-10" db="EMBL/GenBank/DDBJ databases">
        <title>Pararhodobacter sp. nov., isolated from marine algae.</title>
        <authorList>
            <person name="Choi B.J."/>
            <person name="Kim J.M."/>
            <person name="Lee J.K."/>
            <person name="Choi D.G."/>
            <person name="Jeon C.O."/>
        </authorList>
    </citation>
    <scope>NUCLEOTIDE SEQUENCE [LARGE SCALE GENOMIC DNA]</scope>
    <source>
        <strain evidence="1 2">ZQ420</strain>
    </source>
</reference>
<gene>
    <name evidence="1" type="ORF">OKW52_12860</name>
</gene>
<name>A0ABT3H021_9RHOB</name>
<dbReference type="PANTHER" id="PTHR45982">
    <property type="entry name" value="REGULATOR OF CHROMOSOME CONDENSATION"/>
    <property type="match status" value="1"/>
</dbReference>
<protein>
    <recommendedName>
        <fullName evidence="3">Regulator of chromosome condensation (RCC1) repeat-containing protein</fullName>
    </recommendedName>
</protein>
<dbReference type="PROSITE" id="PS50012">
    <property type="entry name" value="RCC1_3"/>
    <property type="match status" value="2"/>
</dbReference>
<evidence type="ECO:0000313" key="1">
    <source>
        <dbReference type="EMBL" id="MCW1933121.1"/>
    </source>
</evidence>
<dbReference type="InterPro" id="IPR009091">
    <property type="entry name" value="RCC1/BLIP-II"/>
</dbReference>
<dbReference type="Proteomes" id="UP001208938">
    <property type="component" value="Unassembled WGS sequence"/>
</dbReference>
<evidence type="ECO:0008006" key="3">
    <source>
        <dbReference type="Google" id="ProtNLM"/>
    </source>
</evidence>
<dbReference type="EMBL" id="JAPDFL010000001">
    <property type="protein sequence ID" value="MCW1933121.1"/>
    <property type="molecule type" value="Genomic_DNA"/>
</dbReference>
<accession>A0ABT3H021</accession>
<dbReference type="SUPFAM" id="SSF50985">
    <property type="entry name" value="RCC1/BLIP-II"/>
    <property type="match status" value="1"/>
</dbReference>
<keyword evidence="2" id="KW-1185">Reference proteome</keyword>